<evidence type="ECO:0000313" key="4">
    <source>
        <dbReference type="Proteomes" id="UP000694520"/>
    </source>
</evidence>
<keyword evidence="2" id="KW-0677">Repeat</keyword>
<dbReference type="AlphaFoldDB" id="A0A8B9X9C9"/>
<organism evidence="3 4">
    <name type="scientific">Bos mutus grunniens</name>
    <name type="common">Wild yak</name>
    <name type="synonym">Bos grunniens</name>
    <dbReference type="NCBI Taxonomy" id="30521"/>
    <lineage>
        <taxon>Eukaryota</taxon>
        <taxon>Metazoa</taxon>
        <taxon>Chordata</taxon>
        <taxon>Craniata</taxon>
        <taxon>Vertebrata</taxon>
        <taxon>Euteleostomi</taxon>
        <taxon>Mammalia</taxon>
        <taxon>Eutheria</taxon>
        <taxon>Laurasiatheria</taxon>
        <taxon>Artiodactyla</taxon>
        <taxon>Ruminantia</taxon>
        <taxon>Pecora</taxon>
        <taxon>Bovidae</taxon>
        <taxon>Bovinae</taxon>
        <taxon>Bos</taxon>
    </lineage>
</organism>
<dbReference type="GeneTree" id="ENSGT01030000234531"/>
<protein>
    <submittedName>
        <fullName evidence="3">Uncharacterized protein</fullName>
    </submittedName>
</protein>
<sequence>MSICCPDQLDSIQRRVRMSVHNPPRFVNLAAVSLMRDEASAITSLEYLPTELYPPLFMVTFSGRHSETLKAMVQAWPFAHLPLGGLMQQPYKGTLQAVLDGLDILLAQKVHPRKYKFQVLDLRNTGWDFWRTWSGDMDYVPSSSLMAPVAEDMSRTKHPLAPWEVVRELCLKKKAWVNSSLRMSQEDLD</sequence>
<accession>A0A8B9X9C9</accession>
<reference evidence="3" key="2">
    <citation type="submission" date="2025-08" db="UniProtKB">
        <authorList>
            <consortium name="Ensembl"/>
        </authorList>
    </citation>
    <scope>IDENTIFICATION</scope>
</reference>
<dbReference type="Proteomes" id="UP000694520">
    <property type="component" value="Chromosome 1"/>
</dbReference>
<name>A0A8B9X9C9_BOSMU</name>
<dbReference type="PANTHER" id="PTHR14224:SF107">
    <property type="match status" value="1"/>
</dbReference>
<keyword evidence="4" id="KW-1185">Reference proteome</keyword>
<evidence type="ECO:0000256" key="1">
    <source>
        <dbReference type="ARBA" id="ARBA00022614"/>
    </source>
</evidence>
<reference evidence="3" key="3">
    <citation type="submission" date="2025-09" db="UniProtKB">
        <authorList>
            <consortium name="Ensembl"/>
        </authorList>
    </citation>
    <scope>IDENTIFICATION</scope>
</reference>
<dbReference type="GO" id="GO:0005737">
    <property type="term" value="C:cytoplasm"/>
    <property type="evidence" value="ECO:0007669"/>
    <property type="project" value="TreeGrafter"/>
</dbReference>
<dbReference type="InterPro" id="IPR050694">
    <property type="entry name" value="LRRC14/PRAME"/>
</dbReference>
<dbReference type="Ensembl" id="ENSBGRT00000019895.1">
    <property type="protein sequence ID" value="ENSBGRP00000017206.1"/>
    <property type="gene ID" value="ENSBGRG00000010879.1"/>
</dbReference>
<dbReference type="PANTHER" id="PTHR14224">
    <property type="entry name" value="SIMILAR TO PREFERENTIALLY EXPRESSED ANTIGEN IN MELANOMA-LIKE 3"/>
    <property type="match status" value="1"/>
</dbReference>
<keyword evidence="1" id="KW-0433">Leucine-rich repeat</keyword>
<proteinExistence type="predicted"/>
<evidence type="ECO:0000313" key="3">
    <source>
        <dbReference type="Ensembl" id="ENSBGRP00000017206.1"/>
    </source>
</evidence>
<evidence type="ECO:0000256" key="2">
    <source>
        <dbReference type="ARBA" id="ARBA00022737"/>
    </source>
</evidence>
<reference evidence="3" key="1">
    <citation type="submission" date="2019-05" db="EMBL/GenBank/DDBJ databases">
        <authorList>
            <person name="Zhang S."/>
            <person name="Liu J."/>
        </authorList>
    </citation>
    <scope>NUCLEOTIDE SEQUENCE [LARGE SCALE GENOMIC DNA]</scope>
</reference>